<reference evidence="3 4" key="1">
    <citation type="submission" date="2019-02" db="EMBL/GenBank/DDBJ databases">
        <title>Peptostreptococcaceae bacterium ZHW00191 nov., a new bacterium isolated from the human gut.</title>
        <authorList>
            <person name="Zhou H.-W."/>
            <person name="Chen X.-J."/>
        </authorList>
    </citation>
    <scope>NUCLEOTIDE SEQUENCE [LARGE SCALE GENOMIC DNA]</scope>
    <source>
        <strain evidence="3 4">ZHW00191</strain>
    </source>
</reference>
<accession>A0A544QVX2</accession>
<keyword evidence="3" id="KW-0808">Transferase</keyword>
<dbReference type="Pfam" id="PF13439">
    <property type="entry name" value="Glyco_transf_4"/>
    <property type="match status" value="1"/>
</dbReference>
<keyword evidence="4" id="KW-1185">Reference proteome</keyword>
<feature type="domain" description="Glycosyl transferase family 1" evidence="1">
    <location>
        <begin position="207"/>
        <end position="336"/>
    </location>
</feature>
<dbReference type="RefSeq" id="WP_142535678.1">
    <property type="nucleotide sequence ID" value="NZ_SGJB01000006.1"/>
</dbReference>
<dbReference type="GO" id="GO:0016757">
    <property type="term" value="F:glycosyltransferase activity"/>
    <property type="evidence" value="ECO:0007669"/>
    <property type="project" value="InterPro"/>
</dbReference>
<evidence type="ECO:0000259" key="1">
    <source>
        <dbReference type="Pfam" id="PF00534"/>
    </source>
</evidence>
<dbReference type="InterPro" id="IPR050194">
    <property type="entry name" value="Glycosyltransferase_grp1"/>
</dbReference>
<dbReference type="PANTHER" id="PTHR45947:SF3">
    <property type="entry name" value="SULFOQUINOVOSYL TRANSFERASE SQD2"/>
    <property type="match status" value="1"/>
</dbReference>
<dbReference type="AlphaFoldDB" id="A0A544QVX2"/>
<dbReference type="CDD" id="cd03801">
    <property type="entry name" value="GT4_PimA-like"/>
    <property type="match status" value="1"/>
</dbReference>
<organism evidence="3 4">
    <name type="scientific">Peptacetobacter hominis</name>
    <dbReference type="NCBI Taxonomy" id="2743610"/>
    <lineage>
        <taxon>Bacteria</taxon>
        <taxon>Bacillati</taxon>
        <taxon>Bacillota</taxon>
        <taxon>Clostridia</taxon>
        <taxon>Peptostreptococcales</taxon>
        <taxon>Peptostreptococcaceae</taxon>
        <taxon>Peptacetobacter</taxon>
    </lineage>
</organism>
<dbReference type="PANTHER" id="PTHR45947">
    <property type="entry name" value="SULFOQUINOVOSYL TRANSFERASE SQD2"/>
    <property type="match status" value="1"/>
</dbReference>
<dbReference type="Pfam" id="PF00534">
    <property type="entry name" value="Glycos_transf_1"/>
    <property type="match status" value="1"/>
</dbReference>
<dbReference type="Gene3D" id="3.40.50.2000">
    <property type="entry name" value="Glycogen Phosphorylase B"/>
    <property type="match status" value="2"/>
</dbReference>
<evidence type="ECO:0000313" key="4">
    <source>
        <dbReference type="Proteomes" id="UP000317863"/>
    </source>
</evidence>
<dbReference type="EMBL" id="SGJB01000006">
    <property type="protein sequence ID" value="TQQ84849.1"/>
    <property type="molecule type" value="Genomic_DNA"/>
</dbReference>
<evidence type="ECO:0000259" key="2">
    <source>
        <dbReference type="Pfam" id="PF13439"/>
    </source>
</evidence>
<dbReference type="SUPFAM" id="SSF53756">
    <property type="entry name" value="UDP-Glycosyltransferase/glycogen phosphorylase"/>
    <property type="match status" value="1"/>
</dbReference>
<sequence length="413" mass="46971">MKILHITTQKPNSTGSGIYMCGMIRGFDKLGHNQAVIAGIDIEDDAQNMKKEGFQCAEFYPVYYNTEELDFNVVGMSDSMPYKSTRYRDMNSEMVEKLKYSFGKTIKKAVKEFSPDIVICHHLYLLTSYIREIIKDKKVVAVCHGTCLRQYKTIELEKDYIKKQIPKLDLIFALHEEQKKDIIETFGIEERKVEVLGSGYNDNIFVNKKYKHAKDRFEIIFAGKICKSKGLVPFIKSLGRLDYKEDFVNVTMAGTGSDEESFNEIKNLGEKCRYNIEFAGKLNQPELAEKMNKADLFVLPSFYEGLPVVLLEAMACGNSVVTTDIPGVREWIGEKINSSGKIVYISLPEMAGVGIPKEECPEKFTEDLSKAVDMFIKDKINGSDLKKSVDMSDKTWDGLSKRADIMISEKLFH</sequence>
<dbReference type="OrthoDB" id="9804196at2"/>
<evidence type="ECO:0000313" key="3">
    <source>
        <dbReference type="EMBL" id="TQQ84849.1"/>
    </source>
</evidence>
<dbReference type="InterPro" id="IPR028098">
    <property type="entry name" value="Glyco_trans_4-like_N"/>
</dbReference>
<protein>
    <submittedName>
        <fullName evidence="3">Glycosyltransferase</fullName>
    </submittedName>
</protein>
<gene>
    <name evidence="3" type="ORF">EXD82_04290</name>
</gene>
<feature type="domain" description="Glycosyltransferase subfamily 4-like N-terminal" evidence="2">
    <location>
        <begin position="92"/>
        <end position="201"/>
    </location>
</feature>
<dbReference type="Proteomes" id="UP000317863">
    <property type="component" value="Unassembled WGS sequence"/>
</dbReference>
<name>A0A544QVX2_9FIRM</name>
<dbReference type="InterPro" id="IPR001296">
    <property type="entry name" value="Glyco_trans_1"/>
</dbReference>
<comment type="caution">
    <text evidence="3">The sequence shown here is derived from an EMBL/GenBank/DDBJ whole genome shotgun (WGS) entry which is preliminary data.</text>
</comment>
<proteinExistence type="predicted"/>